<gene>
    <name evidence="3" type="ORF">ASCRUDRAFT_111798</name>
</gene>
<reference evidence="4" key="1">
    <citation type="submission" date="2016-05" db="EMBL/GenBank/DDBJ databases">
        <title>Comparative genomics of biotechnologically important yeasts.</title>
        <authorList>
            <consortium name="DOE Joint Genome Institute"/>
            <person name="Riley R."/>
            <person name="Haridas S."/>
            <person name="Wolfe K.H."/>
            <person name="Lopes M.R."/>
            <person name="Hittinger C.T."/>
            <person name="Goker M."/>
            <person name="Salamov A."/>
            <person name="Wisecaver J."/>
            <person name="Long T.M."/>
            <person name="Aerts A.L."/>
            <person name="Barry K."/>
            <person name="Choi C."/>
            <person name="Clum A."/>
            <person name="Coughlan A.Y."/>
            <person name="Deshpande S."/>
            <person name="Douglass A.P."/>
            <person name="Hanson S.J."/>
            <person name="Klenk H.-P."/>
            <person name="Labutti K."/>
            <person name="Lapidus A."/>
            <person name="Lindquist E."/>
            <person name="Lipzen A."/>
            <person name="Meier-Kolthoff J.P."/>
            <person name="Ohm R.A."/>
            <person name="Otillar R.P."/>
            <person name="Pangilinan J."/>
            <person name="Peng Y."/>
            <person name="Rokas A."/>
            <person name="Rosa C.A."/>
            <person name="Scheuner C."/>
            <person name="Sibirny A.A."/>
            <person name="Slot J.C."/>
            <person name="Stielow J.B."/>
            <person name="Sun H."/>
            <person name="Kurtzman C.P."/>
            <person name="Blackwell M."/>
            <person name="Grigoriev I.V."/>
            <person name="Jeffries T.W."/>
        </authorList>
    </citation>
    <scope>NUCLEOTIDE SEQUENCE [LARGE SCALE GENOMIC DNA]</scope>
    <source>
        <strain evidence="4">DSM 1968</strain>
    </source>
</reference>
<proteinExistence type="predicted"/>
<dbReference type="InterPro" id="IPR035899">
    <property type="entry name" value="DBL_dom_sf"/>
</dbReference>
<dbReference type="Gene3D" id="1.20.1270.60">
    <property type="entry name" value="Arfaptin homology (AH) domain/BAR domain"/>
    <property type="match status" value="1"/>
</dbReference>
<dbReference type="InParanoid" id="A0A1D2VCI0"/>
<keyword evidence="4" id="KW-1185">Reference proteome</keyword>
<dbReference type="PANTHER" id="PTHR22834:SF20">
    <property type="entry name" value="SH3 DOMAIN-CONTAINING PROTEIN"/>
    <property type="match status" value="1"/>
</dbReference>
<dbReference type="Proteomes" id="UP000095038">
    <property type="component" value="Unassembled WGS sequence"/>
</dbReference>
<dbReference type="InterPro" id="IPR051492">
    <property type="entry name" value="Dynamin-Rho_GEF"/>
</dbReference>
<feature type="domain" description="DH" evidence="2">
    <location>
        <begin position="292"/>
        <end position="571"/>
    </location>
</feature>
<dbReference type="GO" id="GO:0005737">
    <property type="term" value="C:cytoplasm"/>
    <property type="evidence" value="ECO:0007669"/>
    <property type="project" value="TreeGrafter"/>
</dbReference>
<dbReference type="STRING" id="1344418.A0A1D2VCI0"/>
<evidence type="ECO:0000313" key="4">
    <source>
        <dbReference type="Proteomes" id="UP000095038"/>
    </source>
</evidence>
<dbReference type="AlphaFoldDB" id="A0A1D2VCI0"/>
<dbReference type="PROSITE" id="PS50010">
    <property type="entry name" value="DH_2"/>
    <property type="match status" value="1"/>
</dbReference>
<accession>A0A1D2VCI0</accession>
<feature type="region of interest" description="Disordered" evidence="1">
    <location>
        <begin position="31"/>
        <end position="50"/>
    </location>
</feature>
<evidence type="ECO:0000313" key="3">
    <source>
        <dbReference type="EMBL" id="ODV59346.1"/>
    </source>
</evidence>
<dbReference type="FunCoup" id="A0A1D2VCI0">
    <property type="interactions" value="66"/>
</dbReference>
<sequence>MMKSITSSHYSQSLKYQSDILSTNIKNCITDNKPNPKSNFNGNNSSISDEEDDLYCPTWLKNRNNYKKQLERERMFGGYRNGFSQRQRENPKNVPAPLELVSTTFKDYFPSDITCTVNQINKNQNFKKGNNSKNSTDKNQFLAANVNPYAFPGWEMMSQNTDKKNNSIHGAEEEIIQSKRTIDQENARNKEPDYKNYTYNQFYKDKDTIGLDLKNESFAKVFDIHDDVIPSPKRLKSPITMCNSYLINKPNLNDLDNKYQNGKLIQSFRSKINQMAQNNISDTNSNYNLMSIYETNIIELIASEIAYKRDLSMIIDIYLNFSNTSSIYKNILNSNEKKIIFSNIQKIHDLTDRFLSNFLDFFKNAVNYDSQSDSSSNCSSLLDSNDVANAPPLLSLLSPQNIPDKVIASPVKPNFKLSKQAIELLEPNNVTSFQIKYLIQDPKLKDNCKELNIGGYLVEFFNDEFLDSYIYYLNNHKKQIEELKKKIKFSEPIVQKWLNECKFFTKSKTNIWDFESLLNKPIQRIVKYKLLVNNLISSYCVELGSKNDVDNDKILEDLNTAREEIYEIHEKIVTRKNQITTTFDATYNGTMDDQRTLNRSKSTSNASCNQSQVLNDFSDLFSEILPAVSSVSFLFATSKKNNRITSSIITKKINDTVKLAPKSRQEYIRLVLIFKFKYELLKRYKHDMLEVIQTIENFSNSQFSFAESWRILIEMFNPELPRDFDAHFIKSSYTNYLEKLGSQKQKTRVVILLIEERIIQKLTSALQYCDEVRAKINDHRSKRKEYVKYIKENEKKGPFNNKLFGQINEDVIASGLDFKKSKKYEVSDKAQSYIYTENMVKDELPQIILLLDELVKSCYLSFMKIFADEWLKAVLMDNRKIDQKKLYPDRAIIDAYNMTVKSTKEALLRALTNKEDVLSRFNNSKTFFQCSPTRNNTFKFLYGV</sequence>
<dbReference type="GO" id="GO:0032955">
    <property type="term" value="P:regulation of division septum assembly"/>
    <property type="evidence" value="ECO:0007669"/>
    <property type="project" value="TreeGrafter"/>
</dbReference>
<name>A0A1D2VCI0_9ASCO</name>
<dbReference type="EMBL" id="KV454486">
    <property type="protein sequence ID" value="ODV59346.1"/>
    <property type="molecule type" value="Genomic_DNA"/>
</dbReference>
<dbReference type="GO" id="GO:0031991">
    <property type="term" value="P:regulation of actomyosin contractile ring contraction"/>
    <property type="evidence" value="ECO:0007669"/>
    <property type="project" value="TreeGrafter"/>
</dbReference>
<dbReference type="PANTHER" id="PTHR22834">
    <property type="entry name" value="NUCLEAR FUSION PROTEIN FUS2"/>
    <property type="match status" value="1"/>
</dbReference>
<feature type="compositionally biased region" description="Polar residues" evidence="1">
    <location>
        <begin position="31"/>
        <end position="47"/>
    </location>
</feature>
<dbReference type="SUPFAM" id="SSF48065">
    <property type="entry name" value="DBL homology domain (DH-domain)"/>
    <property type="match status" value="1"/>
</dbReference>
<dbReference type="Pfam" id="PF00621">
    <property type="entry name" value="RhoGEF"/>
    <property type="match status" value="2"/>
</dbReference>
<evidence type="ECO:0000256" key="1">
    <source>
        <dbReference type="SAM" id="MobiDB-lite"/>
    </source>
</evidence>
<dbReference type="RefSeq" id="XP_020045653.1">
    <property type="nucleotide sequence ID" value="XM_020188761.1"/>
</dbReference>
<evidence type="ECO:0000259" key="2">
    <source>
        <dbReference type="PROSITE" id="PS50010"/>
    </source>
</evidence>
<dbReference type="InterPro" id="IPR000219">
    <property type="entry name" value="DH_dom"/>
</dbReference>
<dbReference type="GeneID" id="30962397"/>
<dbReference type="Gene3D" id="1.20.900.10">
    <property type="entry name" value="Dbl homology (DH) domain"/>
    <property type="match status" value="2"/>
</dbReference>
<organism evidence="3 4">
    <name type="scientific">Ascoidea rubescens DSM 1968</name>
    <dbReference type="NCBI Taxonomy" id="1344418"/>
    <lineage>
        <taxon>Eukaryota</taxon>
        <taxon>Fungi</taxon>
        <taxon>Dikarya</taxon>
        <taxon>Ascomycota</taxon>
        <taxon>Saccharomycotina</taxon>
        <taxon>Saccharomycetes</taxon>
        <taxon>Ascoideaceae</taxon>
        <taxon>Ascoidea</taxon>
    </lineage>
</organism>
<dbReference type="GO" id="GO:0005085">
    <property type="term" value="F:guanyl-nucleotide exchange factor activity"/>
    <property type="evidence" value="ECO:0007669"/>
    <property type="project" value="InterPro"/>
</dbReference>
<dbReference type="InterPro" id="IPR027267">
    <property type="entry name" value="AH/BAR_dom_sf"/>
</dbReference>
<dbReference type="SMART" id="SM00325">
    <property type="entry name" value="RhoGEF"/>
    <property type="match status" value="1"/>
</dbReference>
<dbReference type="OrthoDB" id="10256089at2759"/>
<protein>
    <submittedName>
        <fullName evidence="3">Dbl homology domain-containing protein</fullName>
    </submittedName>
</protein>